<dbReference type="EMBL" id="FUWO01000011">
    <property type="protein sequence ID" value="SJZ64067.1"/>
    <property type="molecule type" value="Genomic_DNA"/>
</dbReference>
<dbReference type="Proteomes" id="UP000189941">
    <property type="component" value="Unassembled WGS sequence"/>
</dbReference>
<proteinExistence type="predicted"/>
<feature type="domain" description="DUF1858" evidence="1">
    <location>
        <begin position="7"/>
        <end position="64"/>
    </location>
</feature>
<reference evidence="3" key="1">
    <citation type="submission" date="2017-02" db="EMBL/GenBank/DDBJ databases">
        <authorList>
            <person name="Varghese N."/>
            <person name="Submissions S."/>
        </authorList>
    </citation>
    <scope>NUCLEOTIDE SEQUENCE [LARGE SCALE GENOMIC DNA]</scope>
    <source>
        <strain evidence="3">DSM 15739</strain>
    </source>
</reference>
<evidence type="ECO:0000313" key="3">
    <source>
        <dbReference type="Proteomes" id="UP000189941"/>
    </source>
</evidence>
<sequence length="82" mass="9214">MLMNNIIDLDQTVKDVCTTYPELKDILIELGFKPLANPLVFNALASKTTLRNGARIARIPLQLIIQTLQWNGYEIKGADNND</sequence>
<accession>A0A1T4MB45</accession>
<name>A0A1T4MB45_9LACT</name>
<evidence type="ECO:0000259" key="1">
    <source>
        <dbReference type="Pfam" id="PF08984"/>
    </source>
</evidence>
<dbReference type="SUPFAM" id="SSF140683">
    <property type="entry name" value="SP0561-like"/>
    <property type="match status" value="1"/>
</dbReference>
<dbReference type="STRING" id="1121925.SAMN02746011_01374"/>
<dbReference type="InterPro" id="IPR015077">
    <property type="entry name" value="DUF1858"/>
</dbReference>
<dbReference type="InterPro" id="IPR038062">
    <property type="entry name" value="ScdA-like_N_sf"/>
</dbReference>
<protein>
    <recommendedName>
        <fullName evidence="1">DUF1858 domain-containing protein</fullName>
    </recommendedName>
</protein>
<keyword evidence="3" id="KW-1185">Reference proteome</keyword>
<dbReference type="Pfam" id="PF08984">
    <property type="entry name" value="DUF1858"/>
    <property type="match status" value="1"/>
</dbReference>
<dbReference type="Gene3D" id="1.10.3910.10">
    <property type="entry name" value="SP0561-like"/>
    <property type="match status" value="1"/>
</dbReference>
<organism evidence="2 3">
    <name type="scientific">Globicatella sulfidifaciens DSM 15739</name>
    <dbReference type="NCBI Taxonomy" id="1121925"/>
    <lineage>
        <taxon>Bacteria</taxon>
        <taxon>Bacillati</taxon>
        <taxon>Bacillota</taxon>
        <taxon>Bacilli</taxon>
        <taxon>Lactobacillales</taxon>
        <taxon>Aerococcaceae</taxon>
        <taxon>Globicatella</taxon>
    </lineage>
</organism>
<evidence type="ECO:0000313" key="2">
    <source>
        <dbReference type="EMBL" id="SJZ64067.1"/>
    </source>
</evidence>
<dbReference type="AlphaFoldDB" id="A0A1T4MB45"/>
<gene>
    <name evidence="2" type="ORF">SAMN02746011_01374</name>
</gene>